<dbReference type="Ensembl" id="ENSXCOT00000003817.1">
    <property type="protein sequence ID" value="ENSXCOP00000003777.1"/>
    <property type="gene ID" value="ENSXCOG00000002957.1"/>
</dbReference>
<name>A0A3B5KYZ6_9TELE</name>
<evidence type="ECO:0000313" key="3">
    <source>
        <dbReference type="Proteomes" id="UP000261380"/>
    </source>
</evidence>
<feature type="compositionally biased region" description="Basic residues" evidence="1">
    <location>
        <begin position="117"/>
        <end position="126"/>
    </location>
</feature>
<dbReference type="AlphaFoldDB" id="A0A3B5KYZ6"/>
<evidence type="ECO:0000256" key="1">
    <source>
        <dbReference type="SAM" id="MobiDB-lite"/>
    </source>
</evidence>
<sequence length="158" mass="16660">MSEIGAELMSTARRLHQLQLLLCASCSPPGEPGGAGLTAVSLHALLQEFMWMNVGARRRAAGPPGHPGGRQRLRGGEGAEPQGERIQSERGRSHRGTRSNQKGGGATRERVQSERGRSHRGTRSVRKGAEPQGNAFTGGELGGNHLGSGEFWSATGTS</sequence>
<feature type="compositionally biased region" description="Basic and acidic residues" evidence="1">
    <location>
        <begin position="107"/>
        <end position="116"/>
    </location>
</feature>
<feature type="compositionally biased region" description="Basic and acidic residues" evidence="1">
    <location>
        <begin position="74"/>
        <end position="91"/>
    </location>
</feature>
<reference evidence="2" key="2">
    <citation type="submission" date="2025-09" db="UniProtKB">
        <authorList>
            <consortium name="Ensembl"/>
        </authorList>
    </citation>
    <scope>IDENTIFICATION</scope>
</reference>
<evidence type="ECO:0000313" key="2">
    <source>
        <dbReference type="Ensembl" id="ENSXCOP00000003777.1"/>
    </source>
</evidence>
<protein>
    <submittedName>
        <fullName evidence="2">Uncharacterized protein</fullName>
    </submittedName>
</protein>
<dbReference type="Proteomes" id="UP000261380">
    <property type="component" value="Unplaced"/>
</dbReference>
<proteinExistence type="predicted"/>
<organism evidence="2 3">
    <name type="scientific">Xiphophorus couchianus</name>
    <name type="common">Monterrey platyfish</name>
    <dbReference type="NCBI Taxonomy" id="32473"/>
    <lineage>
        <taxon>Eukaryota</taxon>
        <taxon>Metazoa</taxon>
        <taxon>Chordata</taxon>
        <taxon>Craniata</taxon>
        <taxon>Vertebrata</taxon>
        <taxon>Euteleostomi</taxon>
        <taxon>Actinopterygii</taxon>
        <taxon>Neopterygii</taxon>
        <taxon>Teleostei</taxon>
        <taxon>Neoteleostei</taxon>
        <taxon>Acanthomorphata</taxon>
        <taxon>Ovalentaria</taxon>
        <taxon>Atherinomorphae</taxon>
        <taxon>Cyprinodontiformes</taxon>
        <taxon>Poeciliidae</taxon>
        <taxon>Poeciliinae</taxon>
        <taxon>Xiphophorus</taxon>
    </lineage>
</organism>
<reference evidence="2" key="1">
    <citation type="submission" date="2025-08" db="UniProtKB">
        <authorList>
            <consortium name="Ensembl"/>
        </authorList>
    </citation>
    <scope>IDENTIFICATION</scope>
</reference>
<keyword evidence="3" id="KW-1185">Reference proteome</keyword>
<feature type="region of interest" description="Disordered" evidence="1">
    <location>
        <begin position="57"/>
        <end position="158"/>
    </location>
</feature>
<accession>A0A3B5KYZ6</accession>